<dbReference type="AlphaFoldDB" id="A0A150XUE3"/>
<gene>
    <name evidence="3" type="ORF">AWN68_14025</name>
</gene>
<evidence type="ECO:0000313" key="3">
    <source>
        <dbReference type="EMBL" id="KYG82378.1"/>
    </source>
</evidence>
<dbReference type="Pfam" id="PF13738">
    <property type="entry name" value="Pyr_redox_3"/>
    <property type="match status" value="1"/>
</dbReference>
<dbReference type="PRINTS" id="PR00368">
    <property type="entry name" value="FADPNR"/>
</dbReference>
<evidence type="ECO:0000313" key="4">
    <source>
        <dbReference type="Proteomes" id="UP000075615"/>
    </source>
</evidence>
<dbReference type="GO" id="GO:0016491">
    <property type="term" value="F:oxidoreductase activity"/>
    <property type="evidence" value="ECO:0007669"/>
    <property type="project" value="UniProtKB-KW"/>
</dbReference>
<comment type="caution">
    <text evidence="3">The sequence shown here is derived from an EMBL/GenBank/DDBJ whole genome shotgun (WGS) entry which is preliminary data.</text>
</comment>
<dbReference type="PANTHER" id="PTHR48105">
    <property type="entry name" value="THIOREDOXIN REDUCTASE 1-RELATED-RELATED"/>
    <property type="match status" value="1"/>
</dbReference>
<dbReference type="STRING" id="296218.AWN68_14025"/>
<dbReference type="SUPFAM" id="SSF51905">
    <property type="entry name" value="FAD/NAD(P)-binding domain"/>
    <property type="match status" value="1"/>
</dbReference>
<dbReference type="OrthoDB" id="9778740at2"/>
<reference evidence="3 4" key="1">
    <citation type="submission" date="2016-01" db="EMBL/GenBank/DDBJ databases">
        <title>Genome sequencing of Roseivirga echinicomitans KMM 6058.</title>
        <authorList>
            <person name="Selvaratnam C."/>
            <person name="Thevarajoo S."/>
            <person name="Goh K.M."/>
            <person name="Ee R."/>
            <person name="Chan K.-G."/>
            <person name="Chong C.S."/>
        </authorList>
    </citation>
    <scope>NUCLEOTIDE SEQUENCE [LARGE SCALE GENOMIC DNA]</scope>
    <source>
        <strain evidence="3 4">KMM 6058</strain>
    </source>
</reference>
<evidence type="ECO:0000256" key="1">
    <source>
        <dbReference type="ARBA" id="ARBA00022630"/>
    </source>
</evidence>
<dbReference type="InterPro" id="IPR023856">
    <property type="entry name" value="Bdr"/>
</dbReference>
<dbReference type="EMBL" id="LRDB01000003">
    <property type="protein sequence ID" value="KYG82378.1"/>
    <property type="molecule type" value="Genomic_DNA"/>
</dbReference>
<dbReference type="InterPro" id="IPR036188">
    <property type="entry name" value="FAD/NAD-bd_sf"/>
</dbReference>
<dbReference type="PRINTS" id="PR00469">
    <property type="entry name" value="PNDRDTASEII"/>
</dbReference>
<accession>A0A150XUE3</accession>
<proteinExistence type="predicted"/>
<dbReference type="InterPro" id="IPR050097">
    <property type="entry name" value="Ferredoxin-NADP_redctase_2"/>
</dbReference>
<dbReference type="RefSeq" id="WP_068412251.1">
    <property type="nucleotide sequence ID" value="NZ_LRDB01000003.1"/>
</dbReference>
<organism evidence="3 4">
    <name type="scientific">Roseivirga echinicomitans</name>
    <dbReference type="NCBI Taxonomy" id="296218"/>
    <lineage>
        <taxon>Bacteria</taxon>
        <taxon>Pseudomonadati</taxon>
        <taxon>Bacteroidota</taxon>
        <taxon>Cytophagia</taxon>
        <taxon>Cytophagales</taxon>
        <taxon>Roseivirgaceae</taxon>
        <taxon>Roseivirga</taxon>
    </lineage>
</organism>
<dbReference type="Proteomes" id="UP000075615">
    <property type="component" value="Unassembled WGS sequence"/>
</dbReference>
<protein>
    <submittedName>
        <fullName evidence="3">Uncharacterized protein</fullName>
    </submittedName>
</protein>
<keyword evidence="4" id="KW-1185">Reference proteome</keyword>
<evidence type="ECO:0000256" key="2">
    <source>
        <dbReference type="ARBA" id="ARBA00023002"/>
    </source>
</evidence>
<dbReference type="Gene3D" id="3.50.50.60">
    <property type="entry name" value="FAD/NAD(P)-binding domain"/>
    <property type="match status" value="1"/>
</dbReference>
<name>A0A150XUE3_9BACT</name>
<dbReference type="NCBIfam" id="TIGR04018">
    <property type="entry name" value="Bthiol_YpdA"/>
    <property type="match status" value="1"/>
</dbReference>
<sequence length="325" mass="36573">MQNHFDLVIIGGGPIGLNCAIEATKANLNYVVLEKGTLVNSIYHFPTNMTFFSTSNLLEIGGVPFISHTDKPTRREALEYFRRVQESWKLNIKPYTRVDKMTSENEVYHIETKKGTYTANSVIVATGFYDTPRLLGIPGENLPKVKHFYDDPHPYVDQNLVVIGSANSACDVALETYYKGAEVTMVIRESEIYPKVKYWIKPNIENRIKEGAIKAYFNSTVTEITEHQVRINTPDGPLTIENDFVLAMTGYKPNYALFEALGIHISEDELKIPVHHADTLETNLPNVYVAGVINSGMQTSTLFIENTRVHSEMIIKAIQAKNPSL</sequence>
<keyword evidence="2" id="KW-0560">Oxidoreductase</keyword>
<keyword evidence="1" id="KW-0285">Flavoprotein</keyword>